<dbReference type="Proteomes" id="UP000192674">
    <property type="component" value="Unassembled WGS sequence"/>
</dbReference>
<dbReference type="EMBL" id="FWXV01000013">
    <property type="protein sequence ID" value="SMD26174.1"/>
    <property type="molecule type" value="Genomic_DNA"/>
</dbReference>
<dbReference type="RefSeq" id="WP_084433958.1">
    <property type="nucleotide sequence ID" value="NZ_FWXV01000013.1"/>
</dbReference>
<protein>
    <submittedName>
        <fullName evidence="1">Winged helix DNA-binding domain-containing protein</fullName>
    </submittedName>
</protein>
<keyword evidence="2" id="KW-1185">Reference proteome</keyword>
<reference evidence="1 2" key="1">
    <citation type="submission" date="2017-04" db="EMBL/GenBank/DDBJ databases">
        <authorList>
            <person name="Afonso C.L."/>
            <person name="Miller P.J."/>
            <person name="Scott M.A."/>
            <person name="Spackman E."/>
            <person name="Goraichik I."/>
            <person name="Dimitrov K.M."/>
            <person name="Suarez D.L."/>
            <person name="Swayne D.E."/>
        </authorList>
    </citation>
    <scope>NUCLEOTIDE SEQUENCE [LARGE SCALE GENOMIC DNA]</scope>
    <source>
        <strain evidence="1 2">DSM 43828</strain>
    </source>
</reference>
<organism evidence="1 2">
    <name type="scientific">Kibdelosporangium aridum</name>
    <dbReference type="NCBI Taxonomy" id="2030"/>
    <lineage>
        <taxon>Bacteria</taxon>
        <taxon>Bacillati</taxon>
        <taxon>Actinomycetota</taxon>
        <taxon>Actinomycetes</taxon>
        <taxon>Pseudonocardiales</taxon>
        <taxon>Pseudonocardiaceae</taxon>
        <taxon>Kibdelosporangium</taxon>
    </lineage>
</organism>
<proteinExistence type="predicted"/>
<evidence type="ECO:0000313" key="1">
    <source>
        <dbReference type="EMBL" id="SMD26174.1"/>
    </source>
</evidence>
<dbReference type="GO" id="GO:0003677">
    <property type="term" value="F:DNA binding"/>
    <property type="evidence" value="ECO:0007669"/>
    <property type="project" value="UniProtKB-KW"/>
</dbReference>
<sequence>MTAKLTRKALNRATLARQLLLERSDMPIADAIEHLVGLQAQTTHSWYHGLWTRLTDFDPHALSDMLKNREVLRMALMRSTIHLVTARDSLTVRPLIQGVIERMTMGTYGKNLVGLDQNDLIEEGRKLLDEKPMTFTELGKRMAERWPDRDEHSLAYAVRAWVPLVQIPPRGLWGGSGQAVHSTVETWLGQEVDAQPDLDKLVLRYLAAFGPASVKDAQTWSGLTRLAEVFNRLRPQLTTFADENGQELFDLPGAPRPDENTPAPVRYLYDFDNLLLSHHDRSRVLVDYSQQRPRNGMLPRLFLVDGFTTGWWTVEKAKDKAVLVVHPYRNLLKKEINALSKEGMPLLEFYAPGAEHDIRFEGS</sequence>
<gene>
    <name evidence="1" type="ORF">SAMN05661093_09754</name>
</gene>
<dbReference type="OrthoDB" id="9148135at2"/>
<accession>A0A1W2FWJ6</accession>
<dbReference type="PANTHER" id="PTHR38479:SF2">
    <property type="entry name" value="WINGED HELIX DNA-BINDING DOMAIN-CONTAINING PROTEIN"/>
    <property type="match status" value="1"/>
</dbReference>
<evidence type="ECO:0000313" key="2">
    <source>
        <dbReference type="Proteomes" id="UP000192674"/>
    </source>
</evidence>
<dbReference type="PANTHER" id="PTHR38479">
    <property type="entry name" value="LMO0824 PROTEIN"/>
    <property type="match status" value="1"/>
</dbReference>
<keyword evidence="1" id="KW-0238">DNA-binding</keyword>
<dbReference type="Pfam" id="PF06224">
    <property type="entry name" value="AlkZ-like"/>
    <property type="match status" value="1"/>
</dbReference>
<name>A0A1W2FWJ6_KIBAR</name>
<dbReference type="AlphaFoldDB" id="A0A1W2FWJ6"/>
<dbReference type="InterPro" id="IPR009351">
    <property type="entry name" value="AlkZ-like"/>
</dbReference>